<reference evidence="3 4" key="1">
    <citation type="submission" date="2016-06" db="EMBL/GenBank/DDBJ databases">
        <authorList>
            <person name="Kjaerup R.B."/>
            <person name="Dalgaard T.S."/>
            <person name="Juul-Madsen H.R."/>
        </authorList>
    </citation>
    <scope>NUCLEOTIDE SEQUENCE [LARGE SCALE GENOMIC DNA]</scope>
    <source>
        <strain evidence="3">2</strain>
    </source>
</reference>
<organism evidence="3 4">
    <name type="scientific">Candidatus Propionivibrio aalborgensis</name>
    <dbReference type="NCBI Taxonomy" id="1860101"/>
    <lineage>
        <taxon>Bacteria</taxon>
        <taxon>Pseudomonadati</taxon>
        <taxon>Pseudomonadota</taxon>
        <taxon>Betaproteobacteria</taxon>
        <taxon>Rhodocyclales</taxon>
        <taxon>Rhodocyclaceae</taxon>
        <taxon>Propionivibrio</taxon>
    </lineage>
</organism>
<evidence type="ECO:0000313" key="3">
    <source>
        <dbReference type="EMBL" id="SBT07240.1"/>
    </source>
</evidence>
<name>A0A1A8XQ15_9RHOO</name>
<dbReference type="AlphaFoldDB" id="A0A1A8XQ15"/>
<sequence>MKNVLTLLLALLVSACVGGGSRNASPSVVYDFGLPATRLVGEDNWPGLALEVRSPVWFESLNVDYRLAYDDPLRHREYALSRWAGPPSALLTQGLKQQLGTVNAGGSPAANCLLRVELQEFSQVFDSPQSSRGVLQASVSLIDAQGQVIQELQVAIERPAPTADAQGGVNALVAAGTELGQQLVDWLASLENDNAIAGCRSR</sequence>
<feature type="domain" description="ABC-type transport auxiliary lipoprotein component" evidence="2">
    <location>
        <begin position="80"/>
        <end position="183"/>
    </location>
</feature>
<accession>A0A1A8XQ15</accession>
<keyword evidence="4" id="KW-1185">Reference proteome</keyword>
<dbReference type="SUPFAM" id="SSF159594">
    <property type="entry name" value="XCC0632-like"/>
    <property type="match status" value="1"/>
</dbReference>
<feature type="chain" id="PRO_5008381673" evidence="1">
    <location>
        <begin position="25"/>
        <end position="202"/>
    </location>
</feature>
<dbReference type="Proteomes" id="UP000199600">
    <property type="component" value="Unassembled WGS sequence"/>
</dbReference>
<evidence type="ECO:0000259" key="2">
    <source>
        <dbReference type="Pfam" id="PF03886"/>
    </source>
</evidence>
<proteinExistence type="predicted"/>
<dbReference type="PROSITE" id="PS51257">
    <property type="entry name" value="PROKAR_LIPOPROTEIN"/>
    <property type="match status" value="1"/>
</dbReference>
<protein>
    <submittedName>
        <fullName evidence="3">Putative lipoprotein</fullName>
    </submittedName>
</protein>
<evidence type="ECO:0000313" key="4">
    <source>
        <dbReference type="Proteomes" id="UP000199600"/>
    </source>
</evidence>
<dbReference type="EMBL" id="FLQY01000126">
    <property type="protein sequence ID" value="SBT07240.1"/>
    <property type="molecule type" value="Genomic_DNA"/>
</dbReference>
<dbReference type="Pfam" id="PF03886">
    <property type="entry name" value="ABC_trans_aux"/>
    <property type="match status" value="1"/>
</dbReference>
<feature type="signal peptide" evidence="1">
    <location>
        <begin position="1"/>
        <end position="24"/>
    </location>
</feature>
<dbReference type="InterPro" id="IPR005586">
    <property type="entry name" value="ABC_trans_aux"/>
</dbReference>
<evidence type="ECO:0000256" key="1">
    <source>
        <dbReference type="SAM" id="SignalP"/>
    </source>
</evidence>
<gene>
    <name evidence="3" type="ORF">PROAA_2110013</name>
</gene>
<dbReference type="Gene3D" id="3.40.50.10610">
    <property type="entry name" value="ABC-type transport auxiliary lipoprotein component"/>
    <property type="match status" value="1"/>
</dbReference>
<dbReference type="RefSeq" id="WP_186410798.1">
    <property type="nucleotide sequence ID" value="NZ_FLQY01000126.1"/>
</dbReference>
<keyword evidence="1" id="KW-0732">Signal</keyword>
<keyword evidence="3" id="KW-0449">Lipoprotein</keyword>